<organism evidence="1 2">
    <name type="scientific">Filifactor alocis (strain ATCC 35896 / CCUG 47790 / D40 B5)</name>
    <name type="common">Fusobacterium alocis</name>
    <dbReference type="NCBI Taxonomy" id="546269"/>
    <lineage>
        <taxon>Bacteria</taxon>
        <taxon>Bacillati</taxon>
        <taxon>Bacillota</taxon>
        <taxon>Clostridia</taxon>
        <taxon>Peptostreptococcales</taxon>
        <taxon>Filifactoraceae</taxon>
        <taxon>Filifactor</taxon>
    </lineage>
</organism>
<sequence>MNTKEMIKLLIDVEVDTEDLRLLKEHPKEHVATKREAWKLEQLFLLLENAKEMEERL</sequence>
<dbReference type="STRING" id="546269.HMPREF0389_00244"/>
<gene>
    <name evidence="1" type="ordered locus">HMPREF0389_00244</name>
</gene>
<evidence type="ECO:0000313" key="2">
    <source>
        <dbReference type="Proteomes" id="UP000007468"/>
    </source>
</evidence>
<name>D6GRN8_FILAD</name>
<dbReference type="KEGG" id="faa:HMPREF0389_00244"/>
<dbReference type="Proteomes" id="UP000007468">
    <property type="component" value="Chromosome"/>
</dbReference>
<dbReference type="RefSeq" id="WP_009531054.1">
    <property type="nucleotide sequence ID" value="NC_016630.1"/>
</dbReference>
<dbReference type="EMBL" id="CP002390">
    <property type="protein sequence ID" value="EFE28329.1"/>
    <property type="molecule type" value="Genomic_DNA"/>
</dbReference>
<proteinExistence type="predicted"/>
<accession>D6GRN8</accession>
<reference evidence="2" key="1">
    <citation type="submission" date="2010-12" db="EMBL/GenBank/DDBJ databases">
        <title>The genome sequence of Filifactor alocis strain ATCC 35896.</title>
        <authorList>
            <consortium name="The Broad Institute Genome Sequencing Platform"/>
            <person name="Ward D."/>
            <person name="Earl A."/>
            <person name="Feldgarden M."/>
            <person name="Young S.K."/>
            <person name="Gargeya S."/>
            <person name="Zeng Q."/>
            <person name="Alvarado L."/>
            <person name="Berlin A."/>
            <person name="Bochicchio J."/>
            <person name="Chapman S.B."/>
            <person name="Chen Z."/>
            <person name="Freedman E."/>
            <person name="Gellesch M."/>
            <person name="Goldberg J."/>
            <person name="Griggs A."/>
            <person name="Gujja S."/>
            <person name="Heilman E."/>
            <person name="Heiman D."/>
            <person name="Howarth C."/>
            <person name="Mehta T."/>
            <person name="Neiman D."/>
            <person name="Pearson M."/>
            <person name="Roberts A."/>
            <person name="Saif S."/>
            <person name="Shea T."/>
            <person name="Shenoy N."/>
            <person name="Sisk P."/>
            <person name="Stolte C."/>
            <person name="Sykes S."/>
            <person name="White J."/>
            <person name="Yandava C."/>
            <person name="Izard J."/>
            <person name="Blanton J.M."/>
            <person name="Baranova O.V."/>
            <person name="Tanner A.C."/>
            <person name="Dewhirst F.E."/>
            <person name="Haas B."/>
            <person name="Nusbaum C."/>
            <person name="Birren B."/>
        </authorList>
    </citation>
    <scope>NUCLEOTIDE SEQUENCE [LARGE SCALE GENOMIC DNA]</scope>
    <source>
        <strain evidence="2">ATCC 35896 / D40 B5</strain>
    </source>
</reference>
<dbReference type="AlphaFoldDB" id="D6GRN8"/>
<protein>
    <submittedName>
        <fullName evidence="1">Uncharacterized protein</fullName>
    </submittedName>
</protein>
<evidence type="ECO:0000313" key="1">
    <source>
        <dbReference type="EMBL" id="EFE28329.1"/>
    </source>
</evidence>
<keyword evidence="2" id="KW-1185">Reference proteome</keyword>